<proteinExistence type="predicted"/>
<name>A0A7I7NKJ5_9MYCO</name>
<sequence>MIHRTSGDTLASNDRVAMTPTVQPAAAGTHRYREAGLLSGRDFVTVTDREDIPPIREMPGVAPCPSDRFGVHGVCGGRRPVPFDIELTRQGC</sequence>
<evidence type="ECO:0000256" key="1">
    <source>
        <dbReference type="SAM" id="MobiDB-lite"/>
    </source>
</evidence>
<dbReference type="AlphaFoldDB" id="A0A7I7NKJ5"/>
<organism evidence="2 3">
    <name type="scientific">Mycobacterium lacus</name>
    <dbReference type="NCBI Taxonomy" id="169765"/>
    <lineage>
        <taxon>Bacteria</taxon>
        <taxon>Bacillati</taxon>
        <taxon>Actinomycetota</taxon>
        <taxon>Actinomycetes</taxon>
        <taxon>Mycobacteriales</taxon>
        <taxon>Mycobacteriaceae</taxon>
        <taxon>Mycobacterium</taxon>
    </lineage>
</organism>
<feature type="region of interest" description="Disordered" evidence="1">
    <location>
        <begin position="1"/>
        <end position="30"/>
    </location>
</feature>
<evidence type="ECO:0000313" key="2">
    <source>
        <dbReference type="EMBL" id="BBX96221.1"/>
    </source>
</evidence>
<keyword evidence="3" id="KW-1185">Reference proteome</keyword>
<accession>A0A7I7NKJ5</accession>
<dbReference type="KEGG" id="mlj:MLAC_15150"/>
<gene>
    <name evidence="2" type="ORF">MLAC_15150</name>
</gene>
<protein>
    <submittedName>
        <fullName evidence="2">Uncharacterized protein</fullName>
    </submittedName>
</protein>
<reference evidence="2 3" key="1">
    <citation type="journal article" date="2019" name="Emerg. Microbes Infect.">
        <title>Comprehensive subspecies identification of 175 nontuberculous mycobacteria species based on 7547 genomic profiles.</title>
        <authorList>
            <person name="Matsumoto Y."/>
            <person name="Kinjo T."/>
            <person name="Motooka D."/>
            <person name="Nabeya D."/>
            <person name="Jung N."/>
            <person name="Uechi K."/>
            <person name="Horii T."/>
            <person name="Iida T."/>
            <person name="Fujita J."/>
            <person name="Nakamura S."/>
        </authorList>
    </citation>
    <scope>NUCLEOTIDE SEQUENCE [LARGE SCALE GENOMIC DNA]</scope>
    <source>
        <strain evidence="2 3">JCM 15657</strain>
    </source>
</reference>
<dbReference type="EMBL" id="AP022581">
    <property type="protein sequence ID" value="BBX96221.1"/>
    <property type="molecule type" value="Genomic_DNA"/>
</dbReference>
<evidence type="ECO:0000313" key="3">
    <source>
        <dbReference type="Proteomes" id="UP000466396"/>
    </source>
</evidence>
<dbReference type="Proteomes" id="UP000466396">
    <property type="component" value="Chromosome"/>
</dbReference>